<keyword evidence="1" id="KW-0812">Transmembrane</keyword>
<evidence type="ECO:0000313" key="3">
    <source>
        <dbReference type="Proteomes" id="UP001642409"/>
    </source>
</evidence>
<keyword evidence="1" id="KW-0472">Membrane</keyword>
<reference evidence="2 3" key="1">
    <citation type="submission" date="2024-07" db="EMBL/GenBank/DDBJ databases">
        <authorList>
            <person name="Akdeniz Z."/>
        </authorList>
    </citation>
    <scope>NUCLEOTIDE SEQUENCE [LARGE SCALE GENOMIC DNA]</scope>
</reference>
<keyword evidence="1" id="KW-1133">Transmembrane helix</keyword>
<evidence type="ECO:0000256" key="1">
    <source>
        <dbReference type="SAM" id="Phobius"/>
    </source>
</evidence>
<comment type="caution">
    <text evidence="2">The sequence shown here is derived from an EMBL/GenBank/DDBJ whole genome shotgun (WGS) entry which is preliminary data.</text>
</comment>
<feature type="transmembrane region" description="Helical" evidence="1">
    <location>
        <begin position="536"/>
        <end position="558"/>
    </location>
</feature>
<protein>
    <submittedName>
        <fullName evidence="2">Uncharacterized protein</fullName>
    </submittedName>
</protein>
<sequence>MLFIHICLLDLTIEDKTELVDCYNSSSYIRLVTVSSKRYYRLYLTPTNKTECYQIPRGINVTVFANALVDANGNFIPTSYILVNFSYATTIGINILCQECSDDSYLSSDQVIVTIESTIHFTRVVMGSVLTEKGLQVNCFQSSRTILDIDYIELQVSSTNNCPQLISLTNPNNMKNLIQADVYIIYLSGDIDRYEKLVIGTDFQTLSQPPSWDSTNIFNATISNIGSKPLQSSIQFIQFQLYFDSVGTPLIASIQVNNYNVISLQNAYSSIKLKVQGASAYLDLEVNTTTLSSGLQVYQDYNNQITALQADSVQIQFFGYSNRIPSAYVLDGTQITSSASNTYQEPSMSFTMTVNSFLLFSGRVHILCTDMLESDCESNLKRYATTNDSTFQFDLIIRFFKNGSLVKAMNQNVGAATESCFNGAIIKVQKQTMQITLGQETKMCSITRQVNLVLNLIKTDLNTETYQQINSTHQFAYSYSIPLSTDQFSNLESYLTAQNDKSQMLMFYEGDVLMDFVSIDEIYISKEDQFHKESKFAILTIGLISVLICTCITLAPTIKLKVTTITQRIQFKRIVPMVVHDDL</sequence>
<dbReference type="Proteomes" id="UP001642409">
    <property type="component" value="Unassembled WGS sequence"/>
</dbReference>
<organism evidence="2 3">
    <name type="scientific">Hexamita inflata</name>
    <dbReference type="NCBI Taxonomy" id="28002"/>
    <lineage>
        <taxon>Eukaryota</taxon>
        <taxon>Metamonada</taxon>
        <taxon>Diplomonadida</taxon>
        <taxon>Hexamitidae</taxon>
        <taxon>Hexamitinae</taxon>
        <taxon>Hexamita</taxon>
    </lineage>
</organism>
<evidence type="ECO:0000313" key="2">
    <source>
        <dbReference type="EMBL" id="CAL5970849.1"/>
    </source>
</evidence>
<name>A0ABP1GKI9_9EUKA</name>
<dbReference type="EMBL" id="CAXDID020000002">
    <property type="protein sequence ID" value="CAL5970849.1"/>
    <property type="molecule type" value="Genomic_DNA"/>
</dbReference>
<accession>A0ABP1GKI9</accession>
<proteinExistence type="predicted"/>
<gene>
    <name evidence="2" type="ORF">HINF_LOCUS789</name>
</gene>
<keyword evidence="3" id="KW-1185">Reference proteome</keyword>